<dbReference type="KEGG" id="mmob:F6R98_14820"/>
<evidence type="ECO:0000313" key="5">
    <source>
        <dbReference type="Proteomes" id="UP000325755"/>
    </source>
</evidence>
<keyword evidence="1" id="KW-1133">Transmembrane helix</keyword>
<feature type="domain" description="Inactive transglutaminase fused to 7 transmembrane helices" evidence="2">
    <location>
        <begin position="23"/>
        <end position="185"/>
    </location>
</feature>
<keyword evidence="5" id="KW-1185">Reference proteome</keyword>
<feature type="transmembrane region" description="Helical" evidence="1">
    <location>
        <begin position="470"/>
        <end position="492"/>
    </location>
</feature>
<sequence>MRNLHVKILALLLTAVGLSFCYYKVHWLGLPLHPTERADVWTVEARIDFRPHHHQPIIVDFALPGAPKGYTIVDENFVASDYGLTTSNKMSQRYAHWTVREIEGDQVLYYRVHLATGSSLSEAQSSRLNEEMTSPDYPDMIRPAVKAILDQAKRKSADTLSFSREVVMQFNDDAPDANVSLLRQDTVTEDDKVKRIIYILAGGGVRARLAHVLMLRDGVKHGELTPWLEVRIGHEWMAINPQTAETDFPSDAVLWHTGDAPILDINGGYNPKLVFSVSRHSQDMALVAEQRAKQLGSRVMAFSLFSLPVQTQNIYRVLLMIPLGALLVVILRNVVGIKTFGTFMPILIALAFRETKLLWGVALFSVVVAIGLIVRFYLESLKLLLVPRLAAVLTLVILIMTTISIVSYKLGLDSGVSVALFPMVILAMTIERTSLTWEELGPYEAFQQFMGSLMVAVLGYLLMSSKVLAHLAFVFPELLLVILAAILLLGRYTGYRLTELWRFRAVLWE</sequence>
<feature type="transmembrane region" description="Helical" evidence="1">
    <location>
        <begin position="356"/>
        <end position="378"/>
    </location>
</feature>
<dbReference type="AlphaFoldDB" id="A0A5Q0BND1"/>
<name>A0A5Q0BND1_9GAMM</name>
<feature type="domain" description="7 transmembrane helices usually fused to an inactive transglutaminase" evidence="3">
    <location>
        <begin position="261"/>
        <end position="506"/>
    </location>
</feature>
<feature type="transmembrane region" description="Helical" evidence="1">
    <location>
        <begin position="384"/>
        <end position="403"/>
    </location>
</feature>
<dbReference type="InterPro" id="IPR025840">
    <property type="entry name" value="7TM_transglut"/>
</dbReference>
<dbReference type="EMBL" id="CP044205">
    <property type="protein sequence ID" value="QFY43741.1"/>
    <property type="molecule type" value="Genomic_DNA"/>
</dbReference>
<dbReference type="Pfam" id="PF14402">
    <property type="entry name" value="7TM_transglut"/>
    <property type="match status" value="1"/>
</dbReference>
<proteinExistence type="predicted"/>
<feature type="transmembrane region" description="Helical" evidence="1">
    <location>
        <begin position="410"/>
        <end position="430"/>
    </location>
</feature>
<reference evidence="4 5" key="1">
    <citation type="submission" date="2019-09" db="EMBL/GenBank/DDBJ databases">
        <title>Ecophysiology of the spiral-shaped methanotroph Methylospira mobilis as revealed by the complete genome sequence.</title>
        <authorList>
            <person name="Oshkin I.Y."/>
            <person name="Dedysh S.N."/>
            <person name="Miroshnikov K."/>
            <person name="Danilova O.V."/>
            <person name="Hakobyan A."/>
            <person name="Liesack W."/>
        </authorList>
    </citation>
    <scope>NUCLEOTIDE SEQUENCE [LARGE SCALE GENOMIC DNA]</scope>
    <source>
        <strain evidence="4 5">Shm1</strain>
    </source>
</reference>
<accession>A0A5Q0BND1</accession>
<evidence type="ECO:0000259" key="2">
    <source>
        <dbReference type="Pfam" id="PF14400"/>
    </source>
</evidence>
<gene>
    <name evidence="4" type="ORF">F6R98_14820</name>
</gene>
<evidence type="ECO:0008006" key="6">
    <source>
        <dbReference type="Google" id="ProtNLM"/>
    </source>
</evidence>
<dbReference type="Proteomes" id="UP000325755">
    <property type="component" value="Chromosome"/>
</dbReference>
<dbReference type="InterPro" id="IPR025838">
    <property type="entry name" value="Transglut_i_TM"/>
</dbReference>
<dbReference type="OrthoDB" id="253840at2"/>
<evidence type="ECO:0000259" key="3">
    <source>
        <dbReference type="Pfam" id="PF14402"/>
    </source>
</evidence>
<evidence type="ECO:0000256" key="1">
    <source>
        <dbReference type="SAM" id="Phobius"/>
    </source>
</evidence>
<keyword evidence="1" id="KW-0472">Membrane</keyword>
<feature type="transmembrane region" description="Helical" evidence="1">
    <location>
        <begin position="314"/>
        <end position="335"/>
    </location>
</feature>
<dbReference type="InParanoid" id="A0A5Q0BND1"/>
<protein>
    <recommendedName>
        <fullName evidence="6">Inactive transglutaminase family protein</fullName>
    </recommendedName>
</protein>
<dbReference type="RefSeq" id="WP_153249721.1">
    <property type="nucleotide sequence ID" value="NZ_CP044205.1"/>
</dbReference>
<keyword evidence="1" id="KW-0812">Transmembrane</keyword>
<dbReference type="Pfam" id="PF14400">
    <property type="entry name" value="Transglut_i_TM"/>
    <property type="match status" value="1"/>
</dbReference>
<organism evidence="4 5">
    <name type="scientific">Candidatus Methylospira mobilis</name>
    <dbReference type="NCBI Taxonomy" id="1808979"/>
    <lineage>
        <taxon>Bacteria</taxon>
        <taxon>Pseudomonadati</taxon>
        <taxon>Pseudomonadota</taxon>
        <taxon>Gammaproteobacteria</taxon>
        <taxon>Methylococcales</taxon>
        <taxon>Methylococcaceae</taxon>
        <taxon>Candidatus Methylospira</taxon>
    </lineage>
</organism>
<feature type="transmembrane region" description="Helical" evidence="1">
    <location>
        <begin position="445"/>
        <end position="463"/>
    </location>
</feature>
<evidence type="ECO:0000313" key="4">
    <source>
        <dbReference type="EMBL" id="QFY43741.1"/>
    </source>
</evidence>